<keyword evidence="2" id="KW-0805">Transcription regulation</keyword>
<dbReference type="SMART" id="SM00066">
    <property type="entry name" value="GAL4"/>
    <property type="match status" value="1"/>
</dbReference>
<dbReference type="GO" id="GO:0008270">
    <property type="term" value="F:zinc ion binding"/>
    <property type="evidence" value="ECO:0007669"/>
    <property type="project" value="InterPro"/>
</dbReference>
<comment type="caution">
    <text evidence="8">The sequence shown here is derived from an EMBL/GenBank/DDBJ whole genome shotgun (WGS) entry which is preliminary data.</text>
</comment>
<sequence>MRGCLTCRLRHLKCDKSGTKCLRCQRSGRECVPAPGKSEEVSFRHGQNPSLRGKGPPRYGESDLTFPDDQIWVETSSEYSFKDETNQTASEYHVVPTASNKSLSRSPSEARSTSSSTMDPSLPSSSTRLPLYIADSQAGTRSNSANSPRSSSTTPCQPRLASVTEAYLLRHFQIHLAPWLDAGDPERHFCADVAGRASSSPLLLYACLAVSACHLSRTANTISPEVADSYHERCVSIMLPVLDKPEFEIGLDILLSSTVILRFFEQISSHTPSNDPQRHLLAGSVYISSHVDCAISPGLTSASFWVFVIQDIQFALTYQKCLRLSFAPFDDRLRRWWVAKPCTERDWVNRAIWLLAETVEFCYNVSGRNYCGHLGIAGENALKQRIRDWETGRPDTFTPLHVSPPDHGRGKPFPVVWYTSLWHSTAMQHVCLAKALLLIREFEVYDRGLMSAEHHMYIKEQISDNLNYLWGIALSADDEPSLRIMACHALCACSSWIDDPQAQNLLFDLLRRTERDNGWPWAYVEQRILQTWQGSPR</sequence>
<dbReference type="InterPro" id="IPR001138">
    <property type="entry name" value="Zn2Cys6_DnaBD"/>
</dbReference>
<evidence type="ECO:0000256" key="4">
    <source>
        <dbReference type="ARBA" id="ARBA00023163"/>
    </source>
</evidence>
<evidence type="ECO:0000256" key="5">
    <source>
        <dbReference type="ARBA" id="ARBA00023242"/>
    </source>
</evidence>
<dbReference type="PANTHER" id="PTHR37534">
    <property type="entry name" value="TRANSCRIPTIONAL ACTIVATOR PROTEIN UGA3"/>
    <property type="match status" value="1"/>
</dbReference>
<organism evidence="8 9">
    <name type="scientific">Penicillium cinerascens</name>
    <dbReference type="NCBI Taxonomy" id="70096"/>
    <lineage>
        <taxon>Eukaryota</taxon>
        <taxon>Fungi</taxon>
        <taxon>Dikarya</taxon>
        <taxon>Ascomycota</taxon>
        <taxon>Pezizomycotina</taxon>
        <taxon>Eurotiomycetes</taxon>
        <taxon>Eurotiomycetidae</taxon>
        <taxon>Eurotiales</taxon>
        <taxon>Aspergillaceae</taxon>
        <taxon>Penicillium</taxon>
    </lineage>
</organism>
<gene>
    <name evidence="8" type="ORF">N7498_006084</name>
</gene>
<feature type="compositionally biased region" description="Low complexity" evidence="6">
    <location>
        <begin position="102"/>
        <end position="131"/>
    </location>
</feature>
<feature type="compositionally biased region" description="Low complexity" evidence="6">
    <location>
        <begin position="141"/>
        <end position="155"/>
    </location>
</feature>
<dbReference type="CDD" id="cd00067">
    <property type="entry name" value="GAL4"/>
    <property type="match status" value="1"/>
</dbReference>
<evidence type="ECO:0000313" key="9">
    <source>
        <dbReference type="Proteomes" id="UP001150904"/>
    </source>
</evidence>
<dbReference type="PROSITE" id="PS50048">
    <property type="entry name" value="ZN2_CY6_FUNGAL_2"/>
    <property type="match status" value="1"/>
</dbReference>
<dbReference type="InterPro" id="IPR036864">
    <property type="entry name" value="Zn2-C6_fun-type_DNA-bd_sf"/>
</dbReference>
<name>A0A9W9MHH7_9EURO</name>
<protein>
    <recommendedName>
        <fullName evidence="7">Zn(2)-C6 fungal-type domain-containing protein</fullName>
    </recommendedName>
</protein>
<accession>A0A9W9MHH7</accession>
<dbReference type="GO" id="GO:0045944">
    <property type="term" value="P:positive regulation of transcription by RNA polymerase II"/>
    <property type="evidence" value="ECO:0007669"/>
    <property type="project" value="TreeGrafter"/>
</dbReference>
<dbReference type="OrthoDB" id="4525710at2759"/>
<evidence type="ECO:0000259" key="7">
    <source>
        <dbReference type="PROSITE" id="PS50048"/>
    </source>
</evidence>
<reference evidence="8" key="2">
    <citation type="journal article" date="2023" name="IMA Fungus">
        <title>Comparative genomic study of the Penicillium genus elucidates a diverse pangenome and 15 lateral gene transfer events.</title>
        <authorList>
            <person name="Petersen C."/>
            <person name="Sorensen T."/>
            <person name="Nielsen M.R."/>
            <person name="Sondergaard T.E."/>
            <person name="Sorensen J.L."/>
            <person name="Fitzpatrick D.A."/>
            <person name="Frisvad J.C."/>
            <person name="Nielsen K.L."/>
        </authorList>
    </citation>
    <scope>NUCLEOTIDE SEQUENCE</scope>
    <source>
        <strain evidence="8">IBT 15544</strain>
    </source>
</reference>
<evidence type="ECO:0000313" key="8">
    <source>
        <dbReference type="EMBL" id="KAJ5201421.1"/>
    </source>
</evidence>
<dbReference type="GO" id="GO:0000981">
    <property type="term" value="F:DNA-binding transcription factor activity, RNA polymerase II-specific"/>
    <property type="evidence" value="ECO:0007669"/>
    <property type="project" value="InterPro"/>
</dbReference>
<feature type="region of interest" description="Disordered" evidence="6">
    <location>
        <begin position="83"/>
        <end position="157"/>
    </location>
</feature>
<comment type="subcellular location">
    <subcellularLocation>
        <location evidence="1">Nucleus</location>
    </subcellularLocation>
</comment>
<dbReference type="RefSeq" id="XP_058307337.1">
    <property type="nucleotide sequence ID" value="XM_058453146.1"/>
</dbReference>
<dbReference type="GeneID" id="83180447"/>
<dbReference type="PANTHER" id="PTHR37534:SF25">
    <property type="entry name" value="ZN(II)2CYS6 TRANSCRIPTION FACTOR (EUROFUNG)"/>
    <property type="match status" value="1"/>
</dbReference>
<evidence type="ECO:0000256" key="2">
    <source>
        <dbReference type="ARBA" id="ARBA00023015"/>
    </source>
</evidence>
<proteinExistence type="predicted"/>
<dbReference type="Gene3D" id="4.10.240.10">
    <property type="entry name" value="Zn(2)-C6 fungal-type DNA-binding domain"/>
    <property type="match status" value="1"/>
</dbReference>
<dbReference type="PROSITE" id="PS00463">
    <property type="entry name" value="ZN2_CY6_FUNGAL_1"/>
    <property type="match status" value="1"/>
</dbReference>
<keyword evidence="4" id="KW-0804">Transcription</keyword>
<dbReference type="GO" id="GO:0005634">
    <property type="term" value="C:nucleus"/>
    <property type="evidence" value="ECO:0007669"/>
    <property type="project" value="UniProtKB-SubCell"/>
</dbReference>
<dbReference type="SUPFAM" id="SSF57701">
    <property type="entry name" value="Zn2/Cys6 DNA-binding domain"/>
    <property type="match status" value="1"/>
</dbReference>
<dbReference type="GO" id="GO:0000976">
    <property type="term" value="F:transcription cis-regulatory region binding"/>
    <property type="evidence" value="ECO:0007669"/>
    <property type="project" value="TreeGrafter"/>
</dbReference>
<keyword evidence="5" id="KW-0539">Nucleus</keyword>
<dbReference type="AlphaFoldDB" id="A0A9W9MHH7"/>
<dbReference type="Proteomes" id="UP001150904">
    <property type="component" value="Unassembled WGS sequence"/>
</dbReference>
<dbReference type="Pfam" id="PF00172">
    <property type="entry name" value="Zn_clus"/>
    <property type="match status" value="1"/>
</dbReference>
<feature type="domain" description="Zn(2)-C6 fungal-type" evidence="7">
    <location>
        <begin position="3"/>
        <end position="32"/>
    </location>
</feature>
<evidence type="ECO:0000256" key="6">
    <source>
        <dbReference type="SAM" id="MobiDB-lite"/>
    </source>
</evidence>
<keyword evidence="9" id="KW-1185">Reference proteome</keyword>
<keyword evidence="3" id="KW-0238">DNA-binding</keyword>
<evidence type="ECO:0000256" key="1">
    <source>
        <dbReference type="ARBA" id="ARBA00004123"/>
    </source>
</evidence>
<evidence type="ECO:0000256" key="3">
    <source>
        <dbReference type="ARBA" id="ARBA00023125"/>
    </source>
</evidence>
<feature type="region of interest" description="Disordered" evidence="6">
    <location>
        <begin position="35"/>
        <end position="67"/>
    </location>
</feature>
<dbReference type="EMBL" id="JAPQKR010000013">
    <property type="protein sequence ID" value="KAJ5201421.1"/>
    <property type="molecule type" value="Genomic_DNA"/>
</dbReference>
<dbReference type="Pfam" id="PF11951">
    <property type="entry name" value="Fungal_trans_2"/>
    <property type="match status" value="1"/>
</dbReference>
<reference evidence="8" key="1">
    <citation type="submission" date="2022-12" db="EMBL/GenBank/DDBJ databases">
        <authorList>
            <person name="Petersen C."/>
        </authorList>
    </citation>
    <scope>NUCLEOTIDE SEQUENCE</scope>
    <source>
        <strain evidence="8">IBT 15544</strain>
    </source>
</reference>
<dbReference type="InterPro" id="IPR021858">
    <property type="entry name" value="Fun_TF"/>
</dbReference>